<keyword evidence="3" id="KW-1185">Reference proteome</keyword>
<evidence type="ECO:0000313" key="3">
    <source>
        <dbReference type="Proteomes" id="UP000499080"/>
    </source>
</evidence>
<sequence>MKVTRTLKTSLEGMPAQVPSSSSDRGSKLRGPSQNSPRVASKWNFNITKINSGYLDIPLHAFRIWTCCSPDTPRRYLKCAKTILGSFNRYQAKGCHEITLYRTIPSEYRRTR</sequence>
<evidence type="ECO:0000256" key="1">
    <source>
        <dbReference type="SAM" id="MobiDB-lite"/>
    </source>
</evidence>
<evidence type="ECO:0000313" key="2">
    <source>
        <dbReference type="EMBL" id="GBL92689.1"/>
    </source>
</evidence>
<proteinExistence type="predicted"/>
<dbReference type="AlphaFoldDB" id="A0A4Y2BM58"/>
<protein>
    <submittedName>
        <fullName evidence="2">Uncharacterized protein</fullName>
    </submittedName>
</protein>
<gene>
    <name evidence="2" type="ORF">AVEN_119087_1</name>
</gene>
<dbReference type="Proteomes" id="UP000499080">
    <property type="component" value="Unassembled WGS sequence"/>
</dbReference>
<comment type="caution">
    <text evidence="2">The sequence shown here is derived from an EMBL/GenBank/DDBJ whole genome shotgun (WGS) entry which is preliminary data.</text>
</comment>
<accession>A0A4Y2BM58</accession>
<organism evidence="2 3">
    <name type="scientific">Araneus ventricosus</name>
    <name type="common">Orbweaver spider</name>
    <name type="synonym">Epeira ventricosa</name>
    <dbReference type="NCBI Taxonomy" id="182803"/>
    <lineage>
        <taxon>Eukaryota</taxon>
        <taxon>Metazoa</taxon>
        <taxon>Ecdysozoa</taxon>
        <taxon>Arthropoda</taxon>
        <taxon>Chelicerata</taxon>
        <taxon>Arachnida</taxon>
        <taxon>Araneae</taxon>
        <taxon>Araneomorphae</taxon>
        <taxon>Entelegynae</taxon>
        <taxon>Araneoidea</taxon>
        <taxon>Araneidae</taxon>
        <taxon>Araneus</taxon>
    </lineage>
</organism>
<name>A0A4Y2BM58_ARAVE</name>
<reference evidence="2 3" key="1">
    <citation type="journal article" date="2019" name="Sci. Rep.">
        <title>Orb-weaving spider Araneus ventricosus genome elucidates the spidroin gene catalogue.</title>
        <authorList>
            <person name="Kono N."/>
            <person name="Nakamura H."/>
            <person name="Ohtoshi R."/>
            <person name="Moran D.A.P."/>
            <person name="Shinohara A."/>
            <person name="Yoshida Y."/>
            <person name="Fujiwara M."/>
            <person name="Mori M."/>
            <person name="Tomita M."/>
            <person name="Arakawa K."/>
        </authorList>
    </citation>
    <scope>NUCLEOTIDE SEQUENCE [LARGE SCALE GENOMIC DNA]</scope>
</reference>
<feature type="region of interest" description="Disordered" evidence="1">
    <location>
        <begin position="1"/>
        <end position="39"/>
    </location>
</feature>
<dbReference type="EMBL" id="BGPR01000088">
    <property type="protein sequence ID" value="GBL92689.1"/>
    <property type="molecule type" value="Genomic_DNA"/>
</dbReference>